<dbReference type="Gene3D" id="3.30.70.3570">
    <property type="entry name" value="MvaI/BcnI restriction endonuclease, recognition domain"/>
    <property type="match status" value="1"/>
</dbReference>
<feature type="domain" description="MvaI/BcnI restriction endonuclease" evidence="1">
    <location>
        <begin position="27"/>
        <end position="251"/>
    </location>
</feature>
<evidence type="ECO:0000313" key="3">
    <source>
        <dbReference type="Proteomes" id="UP000563523"/>
    </source>
</evidence>
<dbReference type="InterPro" id="IPR043005">
    <property type="entry name" value="MvaI_BcnI_rec"/>
</dbReference>
<accession>A0A850R6I5</accession>
<keyword evidence="3" id="KW-1185">Reference proteome</keyword>
<dbReference type="RefSeq" id="WP_176942312.1">
    <property type="nucleotide sequence ID" value="NZ_JABZEC010000002.1"/>
</dbReference>
<dbReference type="Proteomes" id="UP000563523">
    <property type="component" value="Unassembled WGS sequence"/>
</dbReference>
<reference evidence="2 3" key="1">
    <citation type="submission" date="2020-06" db="EMBL/GenBank/DDBJ databases">
        <authorList>
            <person name="Kang J."/>
        </authorList>
    </citation>
    <scope>NUCLEOTIDE SEQUENCE [LARGE SCALE GENOMIC DNA]</scope>
    <source>
        <strain evidence="2 3">DCY120</strain>
    </source>
</reference>
<comment type="caution">
    <text evidence="2">The sequence shown here is derived from an EMBL/GenBank/DDBJ whole genome shotgun (WGS) entry which is preliminary data.</text>
</comment>
<dbReference type="Gene3D" id="3.40.210.20">
    <property type="entry name" value="MvaI/BcnI restriction endonuclease, catalytic domain"/>
    <property type="match status" value="1"/>
</dbReference>
<organism evidence="2 3">
    <name type="scientific">Bombilactobacillus apium</name>
    <dbReference type="NCBI Taxonomy" id="2675299"/>
    <lineage>
        <taxon>Bacteria</taxon>
        <taxon>Bacillati</taxon>
        <taxon>Bacillota</taxon>
        <taxon>Bacilli</taxon>
        <taxon>Lactobacillales</taxon>
        <taxon>Lactobacillaceae</taxon>
        <taxon>Bombilactobacillus</taxon>
    </lineage>
</organism>
<sequence>MKSNIEILREKLIDLSNDSDLEMPMYRGWYKAHRKGPTGIGKTFEDLLGKKEDNLQLPDYLGIELKAHESLKNGLITLFTKSPNTPKGANTILRKQYGYVDPESKYDIPVLHSTLCTNKRQYNKKSNHYFEVVNDRNMREIKINVYNNPDQVDSISPNIAWTYESIENSLNKKLKTLAIISSDKKRIDGNIYYKYTGLTVFNSITLQTFLKMVDDSKLFVDLRIGVNHSGKNIGKTHDHGTGFRARFKDLSNYVEKTEIEI</sequence>
<keyword evidence="2" id="KW-0540">Nuclease</keyword>
<proteinExistence type="predicted"/>
<evidence type="ECO:0000259" key="1">
    <source>
        <dbReference type="Pfam" id="PF15515"/>
    </source>
</evidence>
<dbReference type="EMBL" id="JABZEC010000002">
    <property type="protein sequence ID" value="NVY96155.1"/>
    <property type="molecule type" value="Genomic_DNA"/>
</dbReference>
<keyword evidence="2" id="KW-0255">Endonuclease</keyword>
<keyword evidence="2" id="KW-0378">Hydrolase</keyword>
<evidence type="ECO:0000313" key="2">
    <source>
        <dbReference type="EMBL" id="NVY96155.1"/>
    </source>
</evidence>
<dbReference type="CDD" id="cd22337">
    <property type="entry name" value="MvaI-like"/>
    <property type="match status" value="1"/>
</dbReference>
<protein>
    <submittedName>
        <fullName evidence="2">MvaI/BcnI restriction endonuclease family protein</fullName>
    </submittedName>
</protein>
<dbReference type="GO" id="GO:0004519">
    <property type="term" value="F:endonuclease activity"/>
    <property type="evidence" value="ECO:0007669"/>
    <property type="project" value="UniProtKB-KW"/>
</dbReference>
<dbReference type="InterPro" id="IPR043004">
    <property type="entry name" value="MvaI_BcnI_cat"/>
</dbReference>
<name>A0A850R6I5_9LACO</name>
<dbReference type="AlphaFoldDB" id="A0A850R6I5"/>
<dbReference type="Pfam" id="PF15515">
    <property type="entry name" value="MvaI_BcnI"/>
    <property type="match status" value="1"/>
</dbReference>
<gene>
    <name evidence="2" type="ORF">HU830_03050</name>
</gene>
<dbReference type="InterPro" id="IPR029127">
    <property type="entry name" value="MvaI_BcnI"/>
</dbReference>